<dbReference type="PROSITE" id="PS50294">
    <property type="entry name" value="WD_REPEATS_REGION"/>
    <property type="match status" value="3"/>
</dbReference>
<keyword evidence="7" id="KW-1185">Reference proteome</keyword>
<dbReference type="InterPro" id="IPR020472">
    <property type="entry name" value="WD40_PAC1"/>
</dbReference>
<dbReference type="GO" id="GO:0000109">
    <property type="term" value="C:nucleotide-excision repair complex"/>
    <property type="evidence" value="ECO:0007669"/>
    <property type="project" value="TreeGrafter"/>
</dbReference>
<dbReference type="EMBL" id="JAVHJL010000009">
    <property type="protein sequence ID" value="KAK6497877.1"/>
    <property type="molecule type" value="Genomic_DNA"/>
</dbReference>
<proteinExistence type="predicted"/>
<dbReference type="InterPro" id="IPR036322">
    <property type="entry name" value="WD40_repeat_dom_sf"/>
</dbReference>
<evidence type="ECO:0008006" key="8">
    <source>
        <dbReference type="Google" id="ProtNLM"/>
    </source>
</evidence>
<dbReference type="PROSITE" id="PS50082">
    <property type="entry name" value="WD_REPEATS_2"/>
    <property type="match status" value="3"/>
</dbReference>
<dbReference type="PANTHER" id="PTHR46202">
    <property type="entry name" value="DNA EXCISION REPAIR PROTEIN ERCC-8"/>
    <property type="match status" value="1"/>
</dbReference>
<sequence length="448" mass="49313">MNISALLFHRSLGRTIQTSPGVPHEEDLSRVFTSFLYHDIDYDSSTRFTAHSSPKKGQELLRIKGHHKGVNRLGADETDGRWMASGGADGSILVWDLEQEEEEDGEHGDYAYRIQASSMVLENDRPDHGVSSIRFNPHNSSLFSTTSYSATLSLFSLTPTNPTCLQTYPLDSHLYTHSTSPASTSTALIAVAGSSPHIRLIDPRTSSASQTLFGHVSSVLSVAWSPLYSSILASGGQDGSLRIWDIRFGATCLGTLDMNKRPQRANRAAGRAHDSGVNGLAWSSDGRRIISAGMDGKIRVWGLENGVNTGVVFPPVVRNKYQAEFPLVVTESNEAVGGEMLWIGSEEQLLAFDLENGRMLKRVGIPKIEARDGVGRITGLVPRKNSGEIYTCHALRDVKKFLGGREGIARWRAKRLFQEEDVQVEQTEKQKKLQDIFEKATRAPVTFS</sequence>
<reference evidence="6 7" key="1">
    <citation type="submission" date="2023-08" db="EMBL/GenBank/DDBJ databases">
        <authorList>
            <person name="Palmer J.M."/>
        </authorList>
    </citation>
    <scope>NUCLEOTIDE SEQUENCE [LARGE SCALE GENOMIC DNA]</scope>
    <source>
        <strain evidence="6 7">TWF481</strain>
    </source>
</reference>
<dbReference type="PRINTS" id="PR00320">
    <property type="entry name" value="GPROTEINBRPT"/>
</dbReference>
<accession>A0AAV9VWT1</accession>
<dbReference type="GO" id="GO:0043161">
    <property type="term" value="P:proteasome-mediated ubiquitin-dependent protein catabolic process"/>
    <property type="evidence" value="ECO:0007669"/>
    <property type="project" value="TreeGrafter"/>
</dbReference>
<gene>
    <name evidence="6" type="ORF">TWF481_012276</name>
</gene>
<feature type="repeat" description="WD" evidence="5">
    <location>
        <begin position="270"/>
        <end position="311"/>
    </location>
</feature>
<keyword evidence="3" id="KW-0227">DNA damage</keyword>
<dbReference type="GO" id="GO:0006283">
    <property type="term" value="P:transcription-coupled nucleotide-excision repair"/>
    <property type="evidence" value="ECO:0007669"/>
    <property type="project" value="InterPro"/>
</dbReference>
<dbReference type="Gene3D" id="2.130.10.10">
    <property type="entry name" value="YVTN repeat-like/Quinoprotein amine dehydrogenase"/>
    <property type="match status" value="1"/>
</dbReference>
<feature type="repeat" description="WD" evidence="5">
    <location>
        <begin position="212"/>
        <end position="247"/>
    </location>
</feature>
<name>A0AAV9VWT1_9PEZI</name>
<keyword evidence="1 5" id="KW-0853">WD repeat</keyword>
<comment type="caution">
    <text evidence="6">The sequence shown here is derived from an EMBL/GenBank/DDBJ whole genome shotgun (WGS) entry which is preliminary data.</text>
</comment>
<dbReference type="Pfam" id="PF00400">
    <property type="entry name" value="WD40"/>
    <property type="match status" value="3"/>
</dbReference>
<dbReference type="PANTHER" id="PTHR46202:SF1">
    <property type="entry name" value="DNA EXCISION REPAIR PROTEIN ERCC-8"/>
    <property type="match status" value="1"/>
</dbReference>
<dbReference type="InterPro" id="IPR042238">
    <property type="entry name" value="Rad28/ERCC8/Ckn1/ATCSA-1"/>
</dbReference>
<evidence type="ECO:0000313" key="7">
    <source>
        <dbReference type="Proteomes" id="UP001370758"/>
    </source>
</evidence>
<keyword evidence="2" id="KW-0677">Repeat</keyword>
<dbReference type="AlphaFoldDB" id="A0AAV9VWT1"/>
<dbReference type="InterPro" id="IPR015943">
    <property type="entry name" value="WD40/YVTN_repeat-like_dom_sf"/>
</dbReference>
<dbReference type="Proteomes" id="UP001370758">
    <property type="component" value="Unassembled WGS sequence"/>
</dbReference>
<dbReference type="GO" id="GO:0031464">
    <property type="term" value="C:Cul4A-RING E3 ubiquitin ligase complex"/>
    <property type="evidence" value="ECO:0007669"/>
    <property type="project" value="TreeGrafter"/>
</dbReference>
<evidence type="ECO:0000256" key="1">
    <source>
        <dbReference type="ARBA" id="ARBA00022574"/>
    </source>
</evidence>
<evidence type="ECO:0000256" key="5">
    <source>
        <dbReference type="PROSITE-ProRule" id="PRU00221"/>
    </source>
</evidence>
<feature type="repeat" description="WD" evidence="5">
    <location>
        <begin position="63"/>
        <end position="105"/>
    </location>
</feature>
<keyword evidence="4" id="KW-0234">DNA repair</keyword>
<dbReference type="SMART" id="SM00320">
    <property type="entry name" value="WD40"/>
    <property type="match status" value="4"/>
</dbReference>
<dbReference type="PROSITE" id="PS00678">
    <property type="entry name" value="WD_REPEATS_1"/>
    <property type="match status" value="2"/>
</dbReference>
<evidence type="ECO:0000313" key="6">
    <source>
        <dbReference type="EMBL" id="KAK6497877.1"/>
    </source>
</evidence>
<evidence type="ECO:0000256" key="2">
    <source>
        <dbReference type="ARBA" id="ARBA00022737"/>
    </source>
</evidence>
<organism evidence="6 7">
    <name type="scientific">Arthrobotrys musiformis</name>
    <dbReference type="NCBI Taxonomy" id="47236"/>
    <lineage>
        <taxon>Eukaryota</taxon>
        <taxon>Fungi</taxon>
        <taxon>Dikarya</taxon>
        <taxon>Ascomycota</taxon>
        <taxon>Pezizomycotina</taxon>
        <taxon>Orbiliomycetes</taxon>
        <taxon>Orbiliales</taxon>
        <taxon>Orbiliaceae</taxon>
        <taxon>Arthrobotrys</taxon>
    </lineage>
</organism>
<dbReference type="InterPro" id="IPR001680">
    <property type="entry name" value="WD40_rpt"/>
</dbReference>
<evidence type="ECO:0000256" key="3">
    <source>
        <dbReference type="ARBA" id="ARBA00022763"/>
    </source>
</evidence>
<evidence type="ECO:0000256" key="4">
    <source>
        <dbReference type="ARBA" id="ARBA00023204"/>
    </source>
</evidence>
<dbReference type="InterPro" id="IPR019775">
    <property type="entry name" value="WD40_repeat_CS"/>
</dbReference>
<dbReference type="GO" id="GO:0000209">
    <property type="term" value="P:protein polyubiquitination"/>
    <property type="evidence" value="ECO:0007669"/>
    <property type="project" value="TreeGrafter"/>
</dbReference>
<dbReference type="SUPFAM" id="SSF50978">
    <property type="entry name" value="WD40 repeat-like"/>
    <property type="match status" value="1"/>
</dbReference>
<protein>
    <recommendedName>
        <fullName evidence="8">WD40 repeat-like protein</fullName>
    </recommendedName>
</protein>